<feature type="domain" description="LamG-like jellyroll fold" evidence="5">
    <location>
        <begin position="278"/>
        <end position="417"/>
    </location>
</feature>
<evidence type="ECO:0000313" key="6">
    <source>
        <dbReference type="EMBL" id="EPX55370.1"/>
    </source>
</evidence>
<evidence type="ECO:0000256" key="2">
    <source>
        <dbReference type="ARBA" id="ARBA00022729"/>
    </source>
</evidence>
<dbReference type="InterPro" id="IPR006558">
    <property type="entry name" value="LamG-like"/>
</dbReference>
<sequence>MPSHARSSPNWKPLWWTLAAAAPLLLPGLGHAATSCAEVRAQYPDAGDGTYSLTLGGQRVALYCHDMAGTPREYLTLPKTGSTTNYAHYAESLNTSANGLKSWYTKARFDPATLALDLGDTTFSTSEGWVLYGNTYIYSQGLGNAADCVAPNSQTGRANIDLTGTPFDIVPNQFQLNGYLPAGSATPSGSQIVNLTAGGYCGAIGTADGRLRLDLRSVSEPTPELVHRYSFTTSGVDSVSGANATLEGGATIADGEVVLNGAGAYVNLPIGGTIAILQDATFEAWVRWNSTEAQVMARIFDFNDNVRSSMFLTSSNGSTPLFALTTPQGGEELVPANHNPFPVGVLTHVAVTLDHTTGLIRLYVNGLEVARSHTDLTPARLGTTANNWLGRSLSTVHPFFKGSISEFRVYRTALSPSRIAANFSAGDAPRELRTSFSTRPANPTNVDTASFIFSANWTDLHSLCSLNGAAFQPCTSPFEIQSLSEDLHTFRVQARDVMGNVEASPVTYSWRVDKTPPETSFASAPEPETRLRSPTFSFVSSEPRSTFECSLDAAPFSECPAGVVFPPLDDGKHQLAVRARDEASNVDPEAAHHAWTVDTVAPMEPSLQEPAPGQKFLTDRPLFSGTAEPGTTVTLLVDGIDAGSVHADARGVWRRQPEVPLPWGTHRVSVSATDRAGNVSPLPPEVPFLTSRRGAYRLGCSAAPSSWQGSWPWVLLVLGLLRPRSRS</sequence>
<dbReference type="OrthoDB" id="3685584at2"/>
<dbReference type="SUPFAM" id="SSF49899">
    <property type="entry name" value="Concanavalin A-like lectins/glucanases"/>
    <property type="match status" value="1"/>
</dbReference>
<evidence type="ECO:0000313" key="7">
    <source>
        <dbReference type="Proteomes" id="UP000011682"/>
    </source>
</evidence>
<evidence type="ECO:0000256" key="4">
    <source>
        <dbReference type="SAM" id="SignalP"/>
    </source>
</evidence>
<dbReference type="AlphaFoldDB" id="S9NTB4"/>
<dbReference type="InterPro" id="IPR044016">
    <property type="entry name" value="Big_13"/>
</dbReference>
<reference evidence="6" key="1">
    <citation type="submission" date="2013-05" db="EMBL/GenBank/DDBJ databases">
        <title>Genome assembly of Cystobacter fuscus DSM 2262.</title>
        <authorList>
            <person name="Sharma G."/>
            <person name="Khatri I."/>
            <person name="Kaur C."/>
            <person name="Mayilraj S."/>
            <person name="Subramanian S."/>
        </authorList>
    </citation>
    <scope>NUCLEOTIDE SEQUENCE [LARGE SCALE GENOMIC DNA]</scope>
    <source>
        <strain evidence="6">DSM 2262</strain>
    </source>
</reference>
<dbReference type="eggNOG" id="COG1404">
    <property type="taxonomic scope" value="Bacteria"/>
</dbReference>
<dbReference type="EMBL" id="ANAH02000072">
    <property type="protein sequence ID" value="EPX55370.1"/>
    <property type="molecule type" value="Genomic_DNA"/>
</dbReference>
<evidence type="ECO:0000256" key="3">
    <source>
        <dbReference type="ARBA" id="ARBA00023157"/>
    </source>
</evidence>
<accession>S9NTB4</accession>
<dbReference type="RefSeq" id="WP_020918756.1">
    <property type="nucleotide sequence ID" value="NZ_ANAH02000072.1"/>
</dbReference>
<evidence type="ECO:0000256" key="1">
    <source>
        <dbReference type="ARBA" id="ARBA00022723"/>
    </source>
</evidence>
<gene>
    <name evidence="6" type="ORF">D187_009365</name>
</gene>
<dbReference type="Pfam" id="PF13385">
    <property type="entry name" value="Laminin_G_3"/>
    <property type="match status" value="1"/>
</dbReference>
<dbReference type="SMART" id="SM00560">
    <property type="entry name" value="LamGL"/>
    <property type="match status" value="1"/>
</dbReference>
<feature type="signal peptide" evidence="4">
    <location>
        <begin position="1"/>
        <end position="32"/>
    </location>
</feature>
<dbReference type="GO" id="GO:0008270">
    <property type="term" value="F:zinc ion binding"/>
    <property type="evidence" value="ECO:0007669"/>
    <property type="project" value="InterPro"/>
</dbReference>
<dbReference type="InterPro" id="IPR012314">
    <property type="entry name" value="Pept_M12B_GON-ADAMTSs"/>
</dbReference>
<protein>
    <recommendedName>
        <fullName evidence="5">LamG-like jellyroll fold domain-containing protein</fullName>
    </recommendedName>
</protein>
<keyword evidence="1" id="KW-0479">Metal-binding</keyword>
<dbReference type="Pfam" id="PF19077">
    <property type="entry name" value="Big_13"/>
    <property type="match status" value="1"/>
</dbReference>
<dbReference type="eggNOG" id="COG2885">
    <property type="taxonomic scope" value="Bacteria"/>
</dbReference>
<keyword evidence="2 4" id="KW-0732">Signal</keyword>
<dbReference type="Pfam" id="PF08685">
    <property type="entry name" value="GON"/>
    <property type="match status" value="1"/>
</dbReference>
<organism evidence="6 7">
    <name type="scientific">Cystobacter fuscus (strain ATCC 25194 / DSM 2262 / NBRC 100088 / M29)</name>
    <dbReference type="NCBI Taxonomy" id="1242864"/>
    <lineage>
        <taxon>Bacteria</taxon>
        <taxon>Pseudomonadati</taxon>
        <taxon>Myxococcota</taxon>
        <taxon>Myxococcia</taxon>
        <taxon>Myxococcales</taxon>
        <taxon>Cystobacterineae</taxon>
        <taxon>Archangiaceae</taxon>
        <taxon>Cystobacter</taxon>
    </lineage>
</organism>
<keyword evidence="3" id="KW-1015">Disulfide bond</keyword>
<keyword evidence="7" id="KW-1185">Reference proteome</keyword>
<dbReference type="eggNOG" id="COG3291">
    <property type="taxonomic scope" value="Bacteria"/>
</dbReference>
<proteinExistence type="predicted"/>
<comment type="caution">
    <text evidence="6">The sequence shown here is derived from an EMBL/GenBank/DDBJ whole genome shotgun (WGS) entry which is preliminary data.</text>
</comment>
<dbReference type="Gene3D" id="2.60.40.1800">
    <property type="match status" value="1"/>
</dbReference>
<name>S9NTB4_CYSF2</name>
<evidence type="ECO:0000259" key="5">
    <source>
        <dbReference type="SMART" id="SM00560"/>
    </source>
</evidence>
<feature type="chain" id="PRO_5004554510" description="LamG-like jellyroll fold domain-containing protein" evidence="4">
    <location>
        <begin position="33"/>
        <end position="727"/>
    </location>
</feature>
<dbReference type="InterPro" id="IPR013320">
    <property type="entry name" value="ConA-like_dom_sf"/>
</dbReference>
<dbReference type="NCBIfam" id="TIGR03382">
    <property type="entry name" value="GC_trans_RRR"/>
    <property type="match status" value="1"/>
</dbReference>
<dbReference type="Proteomes" id="UP000011682">
    <property type="component" value="Unassembled WGS sequence"/>
</dbReference>
<dbReference type="Gene3D" id="2.60.120.200">
    <property type="match status" value="1"/>
</dbReference>
<dbReference type="GO" id="GO:0004222">
    <property type="term" value="F:metalloendopeptidase activity"/>
    <property type="evidence" value="ECO:0007669"/>
    <property type="project" value="InterPro"/>
</dbReference>
<dbReference type="InterPro" id="IPR017756">
    <property type="entry name" value="TM_Gly-Cys-Arg_CS"/>
</dbReference>